<evidence type="ECO:0008006" key="5">
    <source>
        <dbReference type="Google" id="ProtNLM"/>
    </source>
</evidence>
<accession>A0AAX2IGK4</accession>
<reference evidence="2 4" key="2">
    <citation type="submission" date="2018-06" db="EMBL/GenBank/DDBJ databases">
        <authorList>
            <consortium name="Pathogen Informatics"/>
            <person name="Doyle S."/>
        </authorList>
    </citation>
    <scope>NUCLEOTIDE SEQUENCE [LARGE SCALE GENOMIC DNA]</scope>
    <source>
        <strain evidence="2 4">NCTC11212</strain>
    </source>
</reference>
<sequence>MKYYFIAFEKLTFEIAYELGFKHMQYFLKSIFEFFFYSSNLHSVQ</sequence>
<organism evidence="2 4">
    <name type="scientific">Chryseobacterium balustinum</name>
    <dbReference type="NCBI Taxonomy" id="246"/>
    <lineage>
        <taxon>Bacteria</taxon>
        <taxon>Pseudomonadati</taxon>
        <taxon>Bacteroidota</taxon>
        <taxon>Flavobacteriia</taxon>
        <taxon>Flavobacteriales</taxon>
        <taxon>Weeksellaceae</taxon>
        <taxon>Chryseobacterium group</taxon>
        <taxon>Chryseobacterium</taxon>
    </lineage>
</organism>
<comment type="caution">
    <text evidence="2">The sequence shown here is derived from an EMBL/GenBank/DDBJ whole genome shotgun (WGS) entry which is preliminary data.</text>
</comment>
<protein>
    <recommendedName>
        <fullName evidence="5">HTH araC/xylS-type domain-containing protein</fullName>
    </recommendedName>
</protein>
<reference evidence="1 3" key="1">
    <citation type="submission" date="2017-02" db="EMBL/GenBank/DDBJ databases">
        <authorList>
            <person name="Varghese N."/>
            <person name="Submissions S."/>
        </authorList>
    </citation>
    <scope>NUCLEOTIDE SEQUENCE [LARGE SCALE GENOMIC DNA]</scope>
    <source>
        <strain evidence="1 3">DSM 16775</strain>
    </source>
</reference>
<keyword evidence="3" id="KW-1185">Reference proteome</keyword>
<proteinExistence type="predicted"/>
<evidence type="ECO:0000313" key="1">
    <source>
        <dbReference type="EMBL" id="SKB78247.1"/>
    </source>
</evidence>
<dbReference type="Proteomes" id="UP000251937">
    <property type="component" value="Unassembled WGS sequence"/>
</dbReference>
<dbReference type="AlphaFoldDB" id="A0AAX2IGK4"/>
<dbReference type="Proteomes" id="UP000190669">
    <property type="component" value="Unassembled WGS sequence"/>
</dbReference>
<evidence type="ECO:0000313" key="2">
    <source>
        <dbReference type="EMBL" id="SQA87748.1"/>
    </source>
</evidence>
<dbReference type="EMBL" id="UAVR01000004">
    <property type="protein sequence ID" value="SQA87748.1"/>
    <property type="molecule type" value="Genomic_DNA"/>
</dbReference>
<gene>
    <name evidence="2" type="ORF">NCTC11212_00619</name>
    <name evidence="1" type="ORF">SAMN05421800_108125</name>
</gene>
<evidence type="ECO:0000313" key="4">
    <source>
        <dbReference type="Proteomes" id="UP000251937"/>
    </source>
</evidence>
<evidence type="ECO:0000313" key="3">
    <source>
        <dbReference type="Proteomes" id="UP000190669"/>
    </source>
</evidence>
<name>A0AAX2IGK4_9FLAO</name>
<dbReference type="EMBL" id="FUZE01000008">
    <property type="protein sequence ID" value="SKB78247.1"/>
    <property type="molecule type" value="Genomic_DNA"/>
</dbReference>